<organism evidence="1 2">
    <name type="scientific">Candidatus Berkelbacteria bacterium CG10_big_fil_rev_8_21_14_0_10_41_12</name>
    <dbReference type="NCBI Taxonomy" id="1974513"/>
    <lineage>
        <taxon>Bacteria</taxon>
        <taxon>Candidatus Berkelbacteria</taxon>
    </lineage>
</organism>
<dbReference type="SUPFAM" id="SSF53756">
    <property type="entry name" value="UDP-Glycosyltransferase/glycogen phosphorylase"/>
    <property type="match status" value="1"/>
</dbReference>
<dbReference type="Pfam" id="PF13528">
    <property type="entry name" value="Glyco_trans_1_3"/>
    <property type="match status" value="1"/>
</dbReference>
<accession>A0A2M6WXF7</accession>
<name>A0A2M6WXF7_9BACT</name>
<dbReference type="Proteomes" id="UP000228596">
    <property type="component" value="Unassembled WGS sequence"/>
</dbReference>
<evidence type="ECO:0000313" key="1">
    <source>
        <dbReference type="EMBL" id="PIT97441.1"/>
    </source>
</evidence>
<gene>
    <name evidence="1" type="ORF">COT77_01445</name>
</gene>
<dbReference type="PANTHER" id="PTHR21015">
    <property type="entry name" value="UDP-N-ACETYLGLUCOSAMINE--N-ACETYLMURAMYL-(PENTAPEPTIDE) PYROPHOSPHORYL-UNDECAPRENOL N-ACETYLGLUCOSAMINE TRANSFERASE 1"/>
    <property type="match status" value="1"/>
</dbReference>
<dbReference type="GO" id="GO:0016757">
    <property type="term" value="F:glycosyltransferase activity"/>
    <property type="evidence" value="ECO:0007669"/>
    <property type="project" value="TreeGrafter"/>
</dbReference>
<dbReference type="EMBL" id="PEZV01000010">
    <property type="protein sequence ID" value="PIT97441.1"/>
    <property type="molecule type" value="Genomic_DNA"/>
</dbReference>
<evidence type="ECO:0008006" key="3">
    <source>
        <dbReference type="Google" id="ProtNLM"/>
    </source>
</evidence>
<dbReference type="AlphaFoldDB" id="A0A2M6WXF7"/>
<evidence type="ECO:0000313" key="2">
    <source>
        <dbReference type="Proteomes" id="UP000228596"/>
    </source>
</evidence>
<dbReference type="Gene3D" id="3.40.50.2000">
    <property type="entry name" value="Glycogen Phosphorylase B"/>
    <property type="match status" value="2"/>
</dbReference>
<sequence length="356" mass="40795">MPKVIFYCSGGGYGHMARSDAAIYHLNKQSSEVILASKEPEWPFNQYSNFKYVRLTNVDARTRFYNDQIKTQIWHGKNSDLSPYRKHLIELFSLLEREKPNVVVVDSTPEIAVLAKLLGFKTIFVYETMEMDRTELRFDLAWKNSDKIIFPYPEYFIEEMKFNYPQNTINCGGYTRLENDQIRRREIEKGNILISFGKGEKSDAALKTLIKKLTEKFSKISVLSGGIDIGKYSHLPVEFVKKDQNSVLEALQKAEIYICGAGYNTLMEGFYLRKRIITIPLERPYNEQIIKAKIFEKHGALIMLMPEKAENILGEVEKVMQISDVQIAEIHKEIVRGSGAKKAADAILELADGGKL</sequence>
<dbReference type="PANTHER" id="PTHR21015:SF22">
    <property type="entry name" value="GLYCOSYLTRANSFERASE"/>
    <property type="match status" value="1"/>
</dbReference>
<comment type="caution">
    <text evidence="1">The sequence shown here is derived from an EMBL/GenBank/DDBJ whole genome shotgun (WGS) entry which is preliminary data.</text>
</comment>
<proteinExistence type="predicted"/>
<reference evidence="2" key="1">
    <citation type="submission" date="2017-09" db="EMBL/GenBank/DDBJ databases">
        <title>Depth-based differentiation of microbial function through sediment-hosted aquifers and enrichment of novel symbionts in the deep terrestrial subsurface.</title>
        <authorList>
            <person name="Probst A.J."/>
            <person name="Ladd B."/>
            <person name="Jarett J.K."/>
            <person name="Geller-Mcgrath D.E."/>
            <person name="Sieber C.M.K."/>
            <person name="Emerson J.B."/>
            <person name="Anantharaman K."/>
            <person name="Thomas B.C."/>
            <person name="Malmstrom R."/>
            <person name="Stieglmeier M."/>
            <person name="Klingl A."/>
            <person name="Woyke T."/>
            <person name="Ryan C.M."/>
            <person name="Banfield J.F."/>
        </authorList>
    </citation>
    <scope>NUCLEOTIDE SEQUENCE [LARGE SCALE GENOMIC DNA]</scope>
</reference>
<protein>
    <recommendedName>
        <fullName evidence="3">Glycosyl transferase family 28 C-terminal domain-containing protein</fullName>
    </recommendedName>
</protein>